<dbReference type="InterPro" id="IPR026575">
    <property type="entry name" value="GpdQ/CpdA-like"/>
</dbReference>
<evidence type="ECO:0000256" key="4">
    <source>
        <dbReference type="ARBA" id="ARBA00025742"/>
    </source>
</evidence>
<organism evidence="6">
    <name type="scientific">Planktothricoides raciborskii GIHE-MW2</name>
    <dbReference type="NCBI Taxonomy" id="2792601"/>
    <lineage>
        <taxon>Bacteria</taxon>
        <taxon>Bacillati</taxon>
        <taxon>Cyanobacteriota</taxon>
        <taxon>Cyanophyceae</taxon>
        <taxon>Oscillatoriophycideae</taxon>
        <taxon>Oscillatoriales</taxon>
        <taxon>Oscillatoriaceae</taxon>
        <taxon>Planktothricoides</taxon>
    </lineage>
</organism>
<comment type="similarity">
    <text evidence="4">Belongs to the cyclic nucleotide phosphodiesterase class-III family.</text>
</comment>
<dbReference type="PANTHER" id="PTHR42988">
    <property type="entry name" value="PHOSPHOHYDROLASE"/>
    <property type="match status" value="1"/>
</dbReference>
<dbReference type="InterPro" id="IPR029052">
    <property type="entry name" value="Metallo-depent_PP-like"/>
</dbReference>
<sequence>MVYPAPLRIAQLTDLHLFADPGKKMMGLATARSFQAVITHLQQLEHQPDILLLTGDLSQDETPQSYEYLGNVLRPLGIPTYWIPGNHDDLLAMERILSQPPIYLNKSVQVGNWHFILLCSNIPGRVDGEVSATSLSWLEKQLKLAGDRHVAIVMHHPPLEIGSEWIDRLRLKNADALFAILDRYPQIKIMLCGHVHQSWDTKREQIRYFTTPSTCVQFLPKSVDFAIDPEAFPGYRLLTIYPDGGWETKVERVAFAYPPHLGKD</sequence>
<protein>
    <submittedName>
        <fullName evidence="6">3',5'-cyclic-AMP phosphodiesterase</fullName>
        <ecNumber evidence="6">3.1.4.53</ecNumber>
    </submittedName>
</protein>
<dbReference type="InterPro" id="IPR004843">
    <property type="entry name" value="Calcineurin-like_PHP"/>
</dbReference>
<dbReference type="CDD" id="cd07402">
    <property type="entry name" value="MPP_GpdQ"/>
    <property type="match status" value="1"/>
</dbReference>
<evidence type="ECO:0000256" key="3">
    <source>
        <dbReference type="ARBA" id="ARBA00023004"/>
    </source>
</evidence>
<dbReference type="GO" id="GO:0004115">
    <property type="term" value="F:3',5'-cyclic-AMP phosphodiesterase activity"/>
    <property type="evidence" value="ECO:0007669"/>
    <property type="project" value="UniProtKB-EC"/>
</dbReference>
<evidence type="ECO:0000259" key="5">
    <source>
        <dbReference type="Pfam" id="PF00149"/>
    </source>
</evidence>
<feature type="domain" description="Calcineurin-like phosphoesterase" evidence="5">
    <location>
        <begin position="7"/>
        <end position="197"/>
    </location>
</feature>
<dbReference type="EC" id="3.1.4.53" evidence="6"/>
<dbReference type="GO" id="GO:0046872">
    <property type="term" value="F:metal ion binding"/>
    <property type="evidence" value="ECO:0007669"/>
    <property type="project" value="UniProtKB-KW"/>
</dbReference>
<dbReference type="PANTHER" id="PTHR42988:SF2">
    <property type="entry name" value="CYCLIC NUCLEOTIDE PHOSPHODIESTERASE CBUA0032-RELATED"/>
    <property type="match status" value="1"/>
</dbReference>
<proteinExistence type="inferred from homology"/>
<reference evidence="6" key="1">
    <citation type="submission" date="2024-07" db="EMBL/GenBank/DDBJ databases">
        <authorList>
            <person name="Kim Y.J."/>
            <person name="Jeong J.Y."/>
        </authorList>
    </citation>
    <scope>NUCLEOTIDE SEQUENCE</scope>
    <source>
        <strain evidence="6">GIHE-MW2</strain>
    </source>
</reference>
<evidence type="ECO:0000256" key="1">
    <source>
        <dbReference type="ARBA" id="ARBA00022723"/>
    </source>
</evidence>
<evidence type="ECO:0000313" key="6">
    <source>
        <dbReference type="EMBL" id="XCM34983.1"/>
    </source>
</evidence>
<accession>A0AAU8J780</accession>
<dbReference type="SUPFAM" id="SSF56300">
    <property type="entry name" value="Metallo-dependent phosphatases"/>
    <property type="match status" value="1"/>
</dbReference>
<evidence type="ECO:0000256" key="2">
    <source>
        <dbReference type="ARBA" id="ARBA00022801"/>
    </source>
</evidence>
<dbReference type="Pfam" id="PF00149">
    <property type="entry name" value="Metallophos"/>
    <property type="match status" value="1"/>
</dbReference>
<keyword evidence="2 6" id="KW-0378">Hydrolase</keyword>
<dbReference type="EMBL" id="CP159837">
    <property type="protein sequence ID" value="XCM34983.1"/>
    <property type="molecule type" value="Genomic_DNA"/>
</dbReference>
<dbReference type="Gene3D" id="3.60.21.10">
    <property type="match status" value="1"/>
</dbReference>
<keyword evidence="1" id="KW-0479">Metal-binding</keyword>
<name>A0AAU8J780_9CYAN</name>
<gene>
    <name evidence="6" type="primary">cpdA</name>
    <name evidence="6" type="ORF">ABWT76_003632</name>
</gene>
<dbReference type="InterPro" id="IPR050884">
    <property type="entry name" value="CNP_phosphodiesterase-III"/>
</dbReference>
<dbReference type="NCBIfam" id="NF008359">
    <property type="entry name" value="PRK11148.1"/>
    <property type="match status" value="1"/>
</dbReference>
<dbReference type="RefSeq" id="WP_354634736.1">
    <property type="nucleotide sequence ID" value="NZ_CP159837.1"/>
</dbReference>
<keyword evidence="3" id="KW-0408">Iron</keyword>
<dbReference type="AlphaFoldDB" id="A0AAU8J780"/>